<comment type="caution">
    <text evidence="4">The sequence shown here is derived from an EMBL/GenBank/DDBJ whole genome shotgun (WGS) entry which is preliminary data.</text>
</comment>
<sequence>MTVPSLKSKEIKRDTETVTRFYETIPTTVQRLLVPSEDDTLSFEHVDITPIASQDSVIEIIQQARRLIFPGYFIQTRMDSINLGSFLCQEAMALFNRLSQQIVLSIQHECLRLDMPCSKCLESSHKTAFQFIQSLPDLKTILAGDIDAAFAGDPAAKSYDEIIFSYPGLFAITVYRVAHLLFELDIPLLPRIMTEHAHNLTGIDIHPGAQIGESFVIDHGTGVVIGETTIIGKHVRIYQGVTLGALSLPKQAGNKFRGKKRHPTIEDNVIIYSSATILGGSTTIGARSVIGGNVWITKSVPPDTKVMLEEPRLIFQKKPKGIQHEDF</sequence>
<dbReference type="AlphaFoldDB" id="A0A0F9C7G8"/>
<dbReference type="SUPFAM" id="SSF51161">
    <property type="entry name" value="Trimeric LpxA-like enzymes"/>
    <property type="match status" value="1"/>
</dbReference>
<keyword evidence="3" id="KW-0012">Acyltransferase</keyword>
<gene>
    <name evidence="4" type="ORF">LCGC14_2437490</name>
</gene>
<dbReference type="Gene3D" id="2.160.10.10">
    <property type="entry name" value="Hexapeptide repeat proteins"/>
    <property type="match status" value="1"/>
</dbReference>
<dbReference type="InterPro" id="IPR053376">
    <property type="entry name" value="Serine_acetyltransferase"/>
</dbReference>
<evidence type="ECO:0000256" key="1">
    <source>
        <dbReference type="ARBA" id="ARBA00022605"/>
    </source>
</evidence>
<dbReference type="Gene3D" id="1.10.3130.10">
    <property type="entry name" value="serine acetyltransferase, domain 1"/>
    <property type="match status" value="1"/>
</dbReference>
<protein>
    <submittedName>
        <fullName evidence="4">Uncharacterized protein</fullName>
    </submittedName>
</protein>
<dbReference type="GO" id="GO:0008652">
    <property type="term" value="P:amino acid biosynthetic process"/>
    <property type="evidence" value="ECO:0007669"/>
    <property type="project" value="UniProtKB-KW"/>
</dbReference>
<dbReference type="NCBIfam" id="NF041874">
    <property type="entry name" value="EPS_EpsC"/>
    <property type="match status" value="1"/>
</dbReference>
<dbReference type="InterPro" id="IPR042122">
    <property type="entry name" value="Ser_AcTrfase_N_sf"/>
</dbReference>
<proteinExistence type="predicted"/>
<accession>A0A0F9C7G8</accession>
<name>A0A0F9C7G8_9ZZZZ</name>
<reference evidence="4" key="1">
    <citation type="journal article" date="2015" name="Nature">
        <title>Complex archaea that bridge the gap between prokaryotes and eukaryotes.</title>
        <authorList>
            <person name="Spang A."/>
            <person name="Saw J.H."/>
            <person name="Jorgensen S.L."/>
            <person name="Zaremba-Niedzwiedzka K."/>
            <person name="Martijn J."/>
            <person name="Lind A.E."/>
            <person name="van Eijk R."/>
            <person name="Schleper C."/>
            <person name="Guy L."/>
            <person name="Ettema T.J."/>
        </authorList>
    </citation>
    <scope>NUCLEOTIDE SEQUENCE</scope>
</reference>
<dbReference type="InterPro" id="IPR011004">
    <property type="entry name" value="Trimer_LpxA-like_sf"/>
</dbReference>
<dbReference type="EMBL" id="LAZR01037427">
    <property type="protein sequence ID" value="KKL22232.1"/>
    <property type="molecule type" value="Genomic_DNA"/>
</dbReference>
<keyword evidence="2" id="KW-0808">Transferase</keyword>
<organism evidence="4">
    <name type="scientific">marine sediment metagenome</name>
    <dbReference type="NCBI Taxonomy" id="412755"/>
    <lineage>
        <taxon>unclassified sequences</taxon>
        <taxon>metagenomes</taxon>
        <taxon>ecological metagenomes</taxon>
    </lineage>
</organism>
<dbReference type="GO" id="GO:0016746">
    <property type="term" value="F:acyltransferase activity"/>
    <property type="evidence" value="ECO:0007669"/>
    <property type="project" value="UniProtKB-KW"/>
</dbReference>
<dbReference type="PANTHER" id="PTHR42811">
    <property type="entry name" value="SERINE ACETYLTRANSFERASE"/>
    <property type="match status" value="1"/>
</dbReference>
<keyword evidence="1" id="KW-0028">Amino-acid biosynthesis</keyword>
<dbReference type="InterPro" id="IPR045304">
    <property type="entry name" value="LbH_SAT"/>
</dbReference>
<dbReference type="CDD" id="cd03354">
    <property type="entry name" value="LbH_SAT"/>
    <property type="match status" value="1"/>
</dbReference>
<evidence type="ECO:0000313" key="4">
    <source>
        <dbReference type="EMBL" id="KKL22232.1"/>
    </source>
</evidence>
<evidence type="ECO:0000256" key="2">
    <source>
        <dbReference type="ARBA" id="ARBA00022679"/>
    </source>
</evidence>
<evidence type="ECO:0000256" key="3">
    <source>
        <dbReference type="ARBA" id="ARBA00023315"/>
    </source>
</evidence>